<reference evidence="2" key="1">
    <citation type="submission" date="2022-08" db="EMBL/GenBank/DDBJ databases">
        <title>Novel sulfate-reducing endosymbionts in the free-living metamonad Anaeramoeba.</title>
        <authorList>
            <person name="Jerlstrom-Hultqvist J."/>
            <person name="Cepicka I."/>
            <person name="Gallot-Lavallee L."/>
            <person name="Salas-Leiva D."/>
            <person name="Curtis B.A."/>
            <person name="Zahonova K."/>
            <person name="Pipaliya S."/>
            <person name="Dacks J."/>
            <person name="Roger A.J."/>
        </authorList>
    </citation>
    <scope>NUCLEOTIDE SEQUENCE</scope>
    <source>
        <strain evidence="2">Schooner1</strain>
    </source>
</reference>
<feature type="compositionally biased region" description="Basic and acidic residues" evidence="1">
    <location>
        <begin position="384"/>
        <end position="397"/>
    </location>
</feature>
<dbReference type="Proteomes" id="UP001150062">
    <property type="component" value="Unassembled WGS sequence"/>
</dbReference>
<gene>
    <name evidence="2" type="ORF">M0813_10989</name>
</gene>
<organism evidence="2 3">
    <name type="scientific">Anaeramoeba flamelloides</name>
    <dbReference type="NCBI Taxonomy" id="1746091"/>
    <lineage>
        <taxon>Eukaryota</taxon>
        <taxon>Metamonada</taxon>
        <taxon>Anaeramoebidae</taxon>
        <taxon>Anaeramoeba</taxon>
    </lineage>
</organism>
<evidence type="ECO:0000313" key="3">
    <source>
        <dbReference type="Proteomes" id="UP001150062"/>
    </source>
</evidence>
<comment type="caution">
    <text evidence="2">The sequence shown here is derived from an EMBL/GenBank/DDBJ whole genome shotgun (WGS) entry which is preliminary data.</text>
</comment>
<feature type="compositionally biased region" description="Polar residues" evidence="1">
    <location>
        <begin position="23"/>
        <end position="33"/>
    </location>
</feature>
<feature type="region of interest" description="Disordered" evidence="1">
    <location>
        <begin position="252"/>
        <end position="280"/>
    </location>
</feature>
<feature type="region of interest" description="Disordered" evidence="1">
    <location>
        <begin position="1"/>
        <end position="87"/>
    </location>
</feature>
<keyword evidence="3" id="KW-1185">Reference proteome</keyword>
<evidence type="ECO:0000313" key="2">
    <source>
        <dbReference type="EMBL" id="KAJ6226299.1"/>
    </source>
</evidence>
<feature type="compositionally biased region" description="Polar residues" evidence="1">
    <location>
        <begin position="63"/>
        <end position="87"/>
    </location>
</feature>
<feature type="compositionally biased region" description="Low complexity" evidence="1">
    <location>
        <begin position="460"/>
        <end position="472"/>
    </location>
</feature>
<feature type="region of interest" description="Disordered" evidence="1">
    <location>
        <begin position="193"/>
        <end position="212"/>
    </location>
</feature>
<dbReference type="EMBL" id="JAOAOG010000345">
    <property type="protein sequence ID" value="KAJ6226299.1"/>
    <property type="molecule type" value="Genomic_DNA"/>
</dbReference>
<feature type="region of interest" description="Disordered" evidence="1">
    <location>
        <begin position="379"/>
        <end position="403"/>
    </location>
</feature>
<feature type="region of interest" description="Disordered" evidence="1">
    <location>
        <begin position="460"/>
        <end position="482"/>
    </location>
</feature>
<feature type="compositionally biased region" description="Basic and acidic residues" evidence="1">
    <location>
        <begin position="895"/>
        <end position="913"/>
    </location>
</feature>
<sequence>MIEITSPDLQNNLPPHYREETQNRTSRMGTRSKANPPKIRQEKRNSEITKNKKTKNLKHEQKFSNNKNTYHNQKTNSPNDQSLNEQSHCKFQNKTNKNNQETNFNWQTNIKRYGPIIEVIQNEDEEGDYEEQDLSDTIKIKPVWKSRLNERLPELILETSQNQKKKEKEKRTSTEIRKKAKSFFRILKLDQKESSHWNKQPKWPEPQKNPNKTDVINFEIALMAIDFKQERKLKISIAKILSYQAAKYVNLKRQAQTNNRPNTRHNSGTPRRKSQRNRSFQKSIKDIIETPTLNEHLVMEINIPQISNQNEHECKFLTSPNTILSYNVTDHNFQTKFKIIKNKQQNEIAKTLFGRNYQGTYQKRNISSKLSNNQINNFPNHQNTHYDQKNIRQKNEKLNNNNQRKIKEKEIEIEIEIEKEIKKEKNSKVSNSKVDNSSGLYNNIDEEIICFNNNNLNANENENGNGNGNENGNENKKEKEKENEYEYEMENEKEKEIEFKYENNQMIIENDQNDNETHLNHKVIKGKNFYENGDFDLGTNPTLNDENNQIIDEKEKNEKQKNKEYWKQWTNSVVQEKNNWKEVERKKVKNLNSIFFENYSLMSFYLNKQNFNVKNHKSKRDYLNYFTELKLTENEKKNENDDNKNKNVHQHKYNFHNNFNQNDGLNFFSNINENNDFLNNNQILFDGFNINNSNNNINTNGRNDNNNSSISQNNNEVNELNLINWEETIKINTNLTKQYQKKINGLKKFNITTLKNKPLQVEQPKWIETYLNGTNHKKKTNDPHQLSITSFNNFSRNKFNNSGNKIALKSLNLNPNQNTPDQTIQNNNNTNNNNKADGNNMDQTNKRIFSIEQIKLQSIISDFHLICWFLCKDLVNLTEQSLSIPFNKLFCNEKQSKDKKKDQEKNMAKDKDHKSKKKKKSHSFIRMKKKYNLIQRTKTENFKSVSPTIDDFASSHLFKFYLIIFLVKNCQPLLKEMLKISKRKILSQKKQVEEINQLIYIYKFPEHFIQQLRNLKIKQQQTNQYINQNLNQILRKRAYQKRDFQEKNTILNASADLKRRKKKLNK</sequence>
<name>A0ABQ8X1G0_9EUKA</name>
<feature type="region of interest" description="Disordered" evidence="1">
    <location>
        <begin position="895"/>
        <end position="923"/>
    </location>
</feature>
<feature type="region of interest" description="Disordered" evidence="1">
    <location>
        <begin position="815"/>
        <end position="841"/>
    </location>
</feature>
<accession>A0ABQ8X1G0</accession>
<feature type="compositionally biased region" description="Polar residues" evidence="1">
    <location>
        <begin position="253"/>
        <end position="269"/>
    </location>
</feature>
<feature type="compositionally biased region" description="Basic and acidic residues" evidence="1">
    <location>
        <begin position="473"/>
        <end position="482"/>
    </location>
</feature>
<feature type="compositionally biased region" description="Basic residues" evidence="1">
    <location>
        <begin position="914"/>
        <end position="923"/>
    </location>
</feature>
<protein>
    <submittedName>
        <fullName evidence="2">Uncharacterized protein</fullName>
    </submittedName>
</protein>
<proteinExistence type="predicted"/>
<feature type="compositionally biased region" description="Basic and acidic residues" evidence="1">
    <location>
        <begin position="39"/>
        <end position="50"/>
    </location>
</feature>
<evidence type="ECO:0000256" key="1">
    <source>
        <dbReference type="SAM" id="MobiDB-lite"/>
    </source>
</evidence>